<protein>
    <submittedName>
        <fullName evidence="1">Uncharacterized protein</fullName>
    </submittedName>
</protein>
<dbReference type="AlphaFoldDB" id="A0A1E1MIH8"/>
<sequence length="247" mass="27714">MHVELNEGDEEVPLAKNHLDWTPTIYGCRFSAFRSGGKSCARIHVHDLRHGHGTTEAWPYVHFDTDEPAPAILFACHGPREVALTFYSNSFPTFGTIAQNPFCSELDTLYNNTISWRPQKRFGGYGTRSPNVIEGIFNSLQTGELAIQNVGLSFGVMRSLIDIVGKRRGRYKSDLAAHHRAPESTPLPAEFTEFFEDPAFKSAMADLKLQVLQIKCKILTTTTMRLRIEPSRTTAKLNQVVNAQSHH</sequence>
<evidence type="ECO:0000313" key="2">
    <source>
        <dbReference type="Proteomes" id="UP000177625"/>
    </source>
</evidence>
<reference evidence="2" key="1">
    <citation type="submission" date="2016-03" db="EMBL/GenBank/DDBJ databases">
        <authorList>
            <person name="Guldener U."/>
        </authorList>
    </citation>
    <scope>NUCLEOTIDE SEQUENCE [LARGE SCALE GENOMIC DNA]</scope>
</reference>
<dbReference type="Proteomes" id="UP000177625">
    <property type="component" value="Unassembled WGS sequence"/>
</dbReference>
<name>A0A1E1MIH8_RHYSE</name>
<gene>
    <name evidence="1" type="ORF">RSE6_09667</name>
</gene>
<evidence type="ECO:0000313" key="1">
    <source>
        <dbReference type="EMBL" id="CZT48898.1"/>
    </source>
</evidence>
<accession>A0A1E1MIH8</accession>
<keyword evidence="2" id="KW-1185">Reference proteome</keyword>
<dbReference type="EMBL" id="FJVC01000355">
    <property type="protein sequence ID" value="CZT48898.1"/>
    <property type="molecule type" value="Genomic_DNA"/>
</dbReference>
<organism evidence="1 2">
    <name type="scientific">Rhynchosporium secalis</name>
    <name type="common">Barley scald fungus</name>
    <dbReference type="NCBI Taxonomy" id="38038"/>
    <lineage>
        <taxon>Eukaryota</taxon>
        <taxon>Fungi</taxon>
        <taxon>Dikarya</taxon>
        <taxon>Ascomycota</taxon>
        <taxon>Pezizomycotina</taxon>
        <taxon>Leotiomycetes</taxon>
        <taxon>Helotiales</taxon>
        <taxon>Ploettnerulaceae</taxon>
        <taxon>Rhynchosporium</taxon>
    </lineage>
</organism>
<proteinExistence type="predicted"/>